<accession>A0A485KN62</accession>
<keyword evidence="2" id="KW-1133">Transmembrane helix</keyword>
<evidence type="ECO:0000313" key="4">
    <source>
        <dbReference type="EMBL" id="VFT86468.1"/>
    </source>
</evidence>
<protein>
    <submittedName>
        <fullName evidence="4">Aste57867_9589 protein</fullName>
    </submittedName>
</protein>
<evidence type="ECO:0000313" key="3">
    <source>
        <dbReference type="EMBL" id="KAF0699879.1"/>
    </source>
</evidence>
<dbReference type="Proteomes" id="UP000332933">
    <property type="component" value="Unassembled WGS sequence"/>
</dbReference>
<dbReference type="EMBL" id="CAADRA010005173">
    <property type="protein sequence ID" value="VFT86468.1"/>
    <property type="molecule type" value="Genomic_DNA"/>
</dbReference>
<gene>
    <name evidence="4" type="primary">Aste57867_9589</name>
    <name evidence="3" type="ORF">As57867_009551</name>
    <name evidence="4" type="ORF">ASTE57867_9589</name>
</gene>
<evidence type="ECO:0000256" key="2">
    <source>
        <dbReference type="SAM" id="Phobius"/>
    </source>
</evidence>
<organism evidence="4 5">
    <name type="scientific">Aphanomyces stellatus</name>
    <dbReference type="NCBI Taxonomy" id="120398"/>
    <lineage>
        <taxon>Eukaryota</taxon>
        <taxon>Sar</taxon>
        <taxon>Stramenopiles</taxon>
        <taxon>Oomycota</taxon>
        <taxon>Saprolegniomycetes</taxon>
        <taxon>Saprolegniales</taxon>
        <taxon>Verrucalvaceae</taxon>
        <taxon>Aphanomyces</taxon>
    </lineage>
</organism>
<keyword evidence="2" id="KW-0472">Membrane</keyword>
<feature type="region of interest" description="Disordered" evidence="1">
    <location>
        <begin position="1"/>
        <end position="31"/>
    </location>
</feature>
<keyword evidence="5" id="KW-1185">Reference proteome</keyword>
<reference evidence="4 5" key="1">
    <citation type="submission" date="2019-03" db="EMBL/GenBank/DDBJ databases">
        <authorList>
            <person name="Gaulin E."/>
            <person name="Dumas B."/>
        </authorList>
    </citation>
    <scope>NUCLEOTIDE SEQUENCE [LARGE SCALE GENOMIC DNA]</scope>
    <source>
        <strain evidence="4">CBS 568.67</strain>
    </source>
</reference>
<sequence>MAASSAQHMTSTPIFPPGPTPTATPSAAMDAAGNELRRGSSLINKAMGSILGTLAVVCIAICVLVWLWRVRKHYCCGPRPTHRLAPSFVEMGHDYASETEVMSDYVK</sequence>
<dbReference type="AlphaFoldDB" id="A0A485KN62"/>
<name>A0A485KN62_9STRA</name>
<feature type="transmembrane region" description="Helical" evidence="2">
    <location>
        <begin position="46"/>
        <end position="68"/>
    </location>
</feature>
<reference evidence="3" key="2">
    <citation type="submission" date="2019-06" db="EMBL/GenBank/DDBJ databases">
        <title>Genomics analysis of Aphanomyces spp. identifies a new class of oomycete effector associated with host adaptation.</title>
        <authorList>
            <person name="Gaulin E."/>
        </authorList>
    </citation>
    <scope>NUCLEOTIDE SEQUENCE</scope>
    <source>
        <strain evidence="3">CBS 578.67</strain>
    </source>
</reference>
<dbReference type="EMBL" id="VJMH01005152">
    <property type="protein sequence ID" value="KAF0699879.1"/>
    <property type="molecule type" value="Genomic_DNA"/>
</dbReference>
<evidence type="ECO:0000256" key="1">
    <source>
        <dbReference type="SAM" id="MobiDB-lite"/>
    </source>
</evidence>
<evidence type="ECO:0000313" key="5">
    <source>
        <dbReference type="Proteomes" id="UP000332933"/>
    </source>
</evidence>
<keyword evidence="2" id="KW-0812">Transmembrane</keyword>
<proteinExistence type="predicted"/>